<evidence type="ECO:0000313" key="3">
    <source>
        <dbReference type="Proteomes" id="UP000245021"/>
    </source>
</evidence>
<evidence type="ECO:0000256" key="1">
    <source>
        <dbReference type="SAM" id="Phobius"/>
    </source>
</evidence>
<comment type="caution">
    <text evidence="2">The sequence shown here is derived from an EMBL/GenBank/DDBJ whole genome shotgun (WGS) entry which is preliminary data.</text>
</comment>
<accession>A0A2R5HH00</accession>
<dbReference type="OrthoDB" id="2245650at2"/>
<keyword evidence="1" id="KW-0812">Transmembrane</keyword>
<dbReference type="Proteomes" id="UP000245021">
    <property type="component" value="Unassembled WGS sequence"/>
</dbReference>
<protein>
    <submittedName>
        <fullName evidence="2">Uncharacterized protein</fullName>
    </submittedName>
</protein>
<proteinExistence type="predicted"/>
<dbReference type="EMBL" id="BFFO01000009">
    <property type="protein sequence ID" value="GBG97284.1"/>
    <property type="molecule type" value="Genomic_DNA"/>
</dbReference>
<keyword evidence="1" id="KW-1133">Transmembrane helix</keyword>
<dbReference type="AlphaFoldDB" id="A0A2R5HH00"/>
<reference evidence="2 3" key="1">
    <citation type="journal article" date="2018" name="Genome Announc.">
        <title>Draft Genome Sequence of Lactococcus sp. Strain NtB2 (JCM 32569), Isolated from the Gut of the Higher Termite Nasutitermes takasagoensis.</title>
        <authorList>
            <person name="Noda S."/>
            <person name="Aihara C."/>
            <person name="Yuki M."/>
            <person name="Ohkuma M."/>
        </authorList>
    </citation>
    <scope>NUCLEOTIDE SEQUENCE [LARGE SCALE GENOMIC DNA]</scope>
    <source>
        <strain evidence="2 3">NtB2</strain>
    </source>
</reference>
<organism evidence="2 3">
    <name type="scientific">Lactococcus termiticola</name>
    <dbReference type="NCBI Taxonomy" id="2169526"/>
    <lineage>
        <taxon>Bacteria</taxon>
        <taxon>Bacillati</taxon>
        <taxon>Bacillota</taxon>
        <taxon>Bacilli</taxon>
        <taxon>Lactobacillales</taxon>
        <taxon>Streptococcaceae</taxon>
        <taxon>Lactococcus</taxon>
    </lineage>
</organism>
<name>A0A2R5HH00_9LACT</name>
<dbReference type="RefSeq" id="WP_109246237.1">
    <property type="nucleotide sequence ID" value="NZ_BFFO01000009.1"/>
</dbReference>
<feature type="transmembrane region" description="Helical" evidence="1">
    <location>
        <begin position="28"/>
        <end position="46"/>
    </location>
</feature>
<keyword evidence="1" id="KW-0472">Membrane</keyword>
<keyword evidence="3" id="KW-1185">Reference proteome</keyword>
<gene>
    <name evidence="2" type="ORF">NtB2_01423</name>
</gene>
<evidence type="ECO:0000313" key="2">
    <source>
        <dbReference type="EMBL" id="GBG97284.1"/>
    </source>
</evidence>
<sequence>MKDFYFKGELTAEIVQGLALRSTKRTRMILWGLVVLFWIAAMLYFLFLKGNLFLSAGLFTIFVLGVEAYIRLSVVRTFKKTPLLQGLQETWLNDKSLRIKNKSGQREIKAEQFSKIKISEKAADFYINKQQAISLLKDWLQDGNWADFTKLVEEHWIK</sequence>
<feature type="transmembrane region" description="Helical" evidence="1">
    <location>
        <begin position="52"/>
        <end position="70"/>
    </location>
</feature>